<evidence type="ECO:0000313" key="2">
    <source>
        <dbReference type="Proteomes" id="UP001314169"/>
    </source>
</evidence>
<name>A0ABP0AF82_PIPNA</name>
<dbReference type="EMBL" id="OY882865">
    <property type="protein sequence ID" value="CAK6448388.1"/>
    <property type="molecule type" value="Genomic_DNA"/>
</dbReference>
<keyword evidence="2" id="KW-1185">Reference proteome</keyword>
<dbReference type="Proteomes" id="UP001314169">
    <property type="component" value="Chromosome 8"/>
</dbReference>
<evidence type="ECO:0000313" key="1">
    <source>
        <dbReference type="EMBL" id="CAK6448388.1"/>
    </source>
</evidence>
<accession>A0ABP0AF82</accession>
<sequence>MSYIHPFLTSSVFSPWGGESYCLQSRLVSWLQGLAVLSQSQCLRLFAIKRESVCIPQLYLFWYSTAWHHAAGPEFSAISLWGACRHRLDQGLPSSIHCQVQWEKRPAALPVS</sequence>
<organism evidence="1 2">
    <name type="scientific">Pipistrellus nathusii</name>
    <name type="common">Nathusius' pipistrelle</name>
    <dbReference type="NCBI Taxonomy" id="59473"/>
    <lineage>
        <taxon>Eukaryota</taxon>
        <taxon>Metazoa</taxon>
        <taxon>Chordata</taxon>
        <taxon>Craniata</taxon>
        <taxon>Vertebrata</taxon>
        <taxon>Euteleostomi</taxon>
        <taxon>Mammalia</taxon>
        <taxon>Eutheria</taxon>
        <taxon>Laurasiatheria</taxon>
        <taxon>Chiroptera</taxon>
        <taxon>Yangochiroptera</taxon>
        <taxon>Vespertilionidae</taxon>
        <taxon>Pipistrellus</taxon>
    </lineage>
</organism>
<protein>
    <submittedName>
        <fullName evidence="1">Uncharacterized protein</fullName>
    </submittedName>
</protein>
<reference evidence="1" key="1">
    <citation type="submission" date="2023-12" db="EMBL/GenBank/DDBJ databases">
        <authorList>
            <person name="Brown T."/>
        </authorList>
    </citation>
    <scope>NUCLEOTIDE SEQUENCE</scope>
</reference>
<proteinExistence type="predicted"/>
<gene>
    <name evidence="1" type="ORF">MPIPNATIZW_LOCUS16694</name>
</gene>